<keyword evidence="7 9" id="KW-0472">Membrane</keyword>
<keyword evidence="6 9" id="KW-1133">Transmembrane helix</keyword>
<evidence type="ECO:0000256" key="3">
    <source>
        <dbReference type="ARBA" id="ARBA00022475"/>
    </source>
</evidence>
<evidence type="ECO:0000313" key="11">
    <source>
        <dbReference type="Proteomes" id="UP000198426"/>
    </source>
</evidence>
<evidence type="ECO:0000256" key="6">
    <source>
        <dbReference type="ARBA" id="ARBA00022989"/>
    </source>
</evidence>
<protein>
    <submittedName>
        <fullName evidence="10">Amino acid/amide ABC transporter membrane protein 1, HAAT family</fullName>
    </submittedName>
</protein>
<reference evidence="10 11" key="1">
    <citation type="submission" date="2017-06" db="EMBL/GenBank/DDBJ databases">
        <authorList>
            <person name="Kim H.J."/>
            <person name="Triplett B.A."/>
        </authorList>
    </citation>
    <scope>NUCLEOTIDE SEQUENCE [LARGE SCALE GENOMIC DNA]</scope>
    <source>
        <strain evidence="10 11">DSM 29339</strain>
    </source>
</reference>
<comment type="subcellular location">
    <subcellularLocation>
        <location evidence="1">Cell membrane</location>
        <topology evidence="1">Multi-pass membrane protein</topology>
    </subcellularLocation>
</comment>
<feature type="transmembrane region" description="Helical" evidence="9">
    <location>
        <begin position="67"/>
        <end position="87"/>
    </location>
</feature>
<keyword evidence="11" id="KW-1185">Reference proteome</keyword>
<accession>A0A239LK93</accession>
<keyword evidence="4 9" id="KW-0812">Transmembrane</keyword>
<organism evidence="10 11">
    <name type="scientific">Tropicimonas sediminicola</name>
    <dbReference type="NCBI Taxonomy" id="1031541"/>
    <lineage>
        <taxon>Bacteria</taxon>
        <taxon>Pseudomonadati</taxon>
        <taxon>Pseudomonadota</taxon>
        <taxon>Alphaproteobacteria</taxon>
        <taxon>Rhodobacterales</taxon>
        <taxon>Roseobacteraceae</taxon>
        <taxon>Tropicimonas</taxon>
    </lineage>
</organism>
<dbReference type="InterPro" id="IPR052157">
    <property type="entry name" value="BCAA_transport_permease"/>
</dbReference>
<feature type="transmembrane region" description="Helical" evidence="9">
    <location>
        <begin position="147"/>
        <end position="169"/>
    </location>
</feature>
<gene>
    <name evidence="10" type="ORF">SAMN05421757_11033</name>
</gene>
<evidence type="ECO:0000256" key="8">
    <source>
        <dbReference type="ARBA" id="ARBA00037998"/>
    </source>
</evidence>
<evidence type="ECO:0000256" key="4">
    <source>
        <dbReference type="ARBA" id="ARBA00022692"/>
    </source>
</evidence>
<dbReference type="GO" id="GO:0005886">
    <property type="term" value="C:plasma membrane"/>
    <property type="evidence" value="ECO:0007669"/>
    <property type="project" value="UniProtKB-SubCell"/>
</dbReference>
<keyword evidence="5" id="KW-0029">Amino-acid transport</keyword>
<name>A0A239LK93_9RHOB</name>
<evidence type="ECO:0000313" key="10">
    <source>
        <dbReference type="EMBL" id="SNT30233.1"/>
    </source>
</evidence>
<feature type="transmembrane region" description="Helical" evidence="9">
    <location>
        <begin position="202"/>
        <end position="222"/>
    </location>
</feature>
<evidence type="ECO:0000256" key="1">
    <source>
        <dbReference type="ARBA" id="ARBA00004651"/>
    </source>
</evidence>
<sequence length="295" mass="30487">MFRRQEKTLVTILILGLVLGGTYALLALGLTLQYGISRIMNLAYGELTLAAAFVLVALFRATGLSPIAAIVMIAPAGYVVGWFLYAVMMRPLVARSGAGGRLEVDSILATFGLLFLIQGVLLVAFGSNFTSISYLDRGVSVFGVPVALNRLIAFAICVTAGGALVVALARTRWGLTLRAVAQTPGSAPLVGIDVNRVARQGFALGTALAATGGATIAMYQTFSANDGVIFTMKALVIVIMGGVGNVAGALAAGFALGLVETFVATAIDPGLTLAATFAIFLAVLLWRPQGLFGRG</sequence>
<dbReference type="EMBL" id="FZOY01000010">
    <property type="protein sequence ID" value="SNT30233.1"/>
    <property type="molecule type" value="Genomic_DNA"/>
</dbReference>
<feature type="transmembrane region" description="Helical" evidence="9">
    <location>
        <begin position="266"/>
        <end position="286"/>
    </location>
</feature>
<dbReference type="CDD" id="cd06582">
    <property type="entry name" value="TM_PBP1_LivH_like"/>
    <property type="match status" value="1"/>
</dbReference>
<dbReference type="AlphaFoldDB" id="A0A239LK93"/>
<dbReference type="Pfam" id="PF02653">
    <property type="entry name" value="BPD_transp_2"/>
    <property type="match status" value="1"/>
</dbReference>
<dbReference type="PANTHER" id="PTHR11795:SF445">
    <property type="entry name" value="AMINO ACID ABC TRANSPORTER PERMEASE PROTEIN"/>
    <property type="match status" value="1"/>
</dbReference>
<dbReference type="OrthoDB" id="9807115at2"/>
<dbReference type="Proteomes" id="UP000198426">
    <property type="component" value="Unassembled WGS sequence"/>
</dbReference>
<dbReference type="PANTHER" id="PTHR11795">
    <property type="entry name" value="BRANCHED-CHAIN AMINO ACID TRANSPORT SYSTEM PERMEASE PROTEIN LIVH"/>
    <property type="match status" value="1"/>
</dbReference>
<dbReference type="InterPro" id="IPR001851">
    <property type="entry name" value="ABC_transp_permease"/>
</dbReference>
<evidence type="ECO:0000256" key="7">
    <source>
        <dbReference type="ARBA" id="ARBA00023136"/>
    </source>
</evidence>
<evidence type="ECO:0000256" key="9">
    <source>
        <dbReference type="SAM" id="Phobius"/>
    </source>
</evidence>
<evidence type="ECO:0000256" key="5">
    <source>
        <dbReference type="ARBA" id="ARBA00022970"/>
    </source>
</evidence>
<evidence type="ECO:0000256" key="2">
    <source>
        <dbReference type="ARBA" id="ARBA00022448"/>
    </source>
</evidence>
<keyword evidence="3" id="KW-1003">Cell membrane</keyword>
<feature type="transmembrane region" description="Helical" evidence="9">
    <location>
        <begin position="42"/>
        <end position="61"/>
    </location>
</feature>
<comment type="similarity">
    <text evidence="8">Belongs to the binding-protein-dependent transport system permease family. LivHM subfamily.</text>
</comment>
<feature type="transmembrane region" description="Helical" evidence="9">
    <location>
        <begin position="12"/>
        <end position="30"/>
    </location>
</feature>
<keyword evidence="2" id="KW-0813">Transport</keyword>
<dbReference type="GO" id="GO:0006865">
    <property type="term" value="P:amino acid transport"/>
    <property type="evidence" value="ECO:0007669"/>
    <property type="project" value="UniProtKB-KW"/>
</dbReference>
<feature type="transmembrane region" description="Helical" evidence="9">
    <location>
        <begin position="107"/>
        <end position="127"/>
    </location>
</feature>
<dbReference type="GO" id="GO:0022857">
    <property type="term" value="F:transmembrane transporter activity"/>
    <property type="evidence" value="ECO:0007669"/>
    <property type="project" value="InterPro"/>
</dbReference>
<proteinExistence type="inferred from homology"/>
<feature type="transmembrane region" description="Helical" evidence="9">
    <location>
        <begin position="234"/>
        <end position="259"/>
    </location>
</feature>